<evidence type="ECO:0000313" key="1">
    <source>
        <dbReference type="EMBL" id="MPY58152.1"/>
    </source>
</evidence>
<sequence>MVEAGAERLTDGIHTEPSLQAGKTYELKLVCVGHGTAQLSFNPAGTGTSAKVPCDQSVFRQRISAGKQIHIDVDATPGSNGVIAWEIDSI</sequence>
<keyword evidence="2" id="KW-1185">Reference proteome</keyword>
<organism evidence="1 2">
    <name type="scientific">Streptomyces spongiae</name>
    <dbReference type="NCBI Taxonomy" id="565072"/>
    <lineage>
        <taxon>Bacteria</taxon>
        <taxon>Bacillati</taxon>
        <taxon>Actinomycetota</taxon>
        <taxon>Actinomycetes</taxon>
        <taxon>Kitasatosporales</taxon>
        <taxon>Streptomycetaceae</taxon>
        <taxon>Streptomyces</taxon>
    </lineage>
</organism>
<dbReference type="AlphaFoldDB" id="A0A5N8XFB1"/>
<name>A0A5N8XFB1_9ACTN</name>
<dbReference type="Proteomes" id="UP000400924">
    <property type="component" value="Unassembled WGS sequence"/>
</dbReference>
<protein>
    <submittedName>
        <fullName evidence="1">Uncharacterized protein</fullName>
    </submittedName>
</protein>
<comment type="caution">
    <text evidence="1">The sequence shown here is derived from an EMBL/GenBank/DDBJ whole genome shotgun (WGS) entry which is preliminary data.</text>
</comment>
<proteinExistence type="predicted"/>
<dbReference type="EMBL" id="VJZC01000072">
    <property type="protein sequence ID" value="MPY58152.1"/>
    <property type="molecule type" value="Genomic_DNA"/>
</dbReference>
<reference evidence="1 2" key="1">
    <citation type="submission" date="2019-07" db="EMBL/GenBank/DDBJ databases">
        <title>New species of Amycolatopsis and Streptomyces.</title>
        <authorList>
            <person name="Duangmal K."/>
            <person name="Teo W.F.A."/>
            <person name="Lipun K."/>
        </authorList>
    </citation>
    <scope>NUCLEOTIDE SEQUENCE [LARGE SCALE GENOMIC DNA]</scope>
    <source>
        <strain evidence="1 2">NBRC 106415</strain>
    </source>
</reference>
<accession>A0A5N8XFB1</accession>
<gene>
    <name evidence="1" type="ORF">FNH08_13520</name>
</gene>
<evidence type="ECO:0000313" key="2">
    <source>
        <dbReference type="Proteomes" id="UP000400924"/>
    </source>
</evidence>
<dbReference type="OrthoDB" id="4243055at2"/>